<dbReference type="InParanoid" id="A0A151GEW1"/>
<dbReference type="GO" id="GO:0046921">
    <property type="term" value="F:alpha-(1-&gt;6)-fucosyltransferase activity"/>
    <property type="evidence" value="ECO:0007669"/>
    <property type="project" value="TreeGrafter"/>
</dbReference>
<accession>A0A151GEW1</accession>
<keyword evidence="1" id="KW-0812">Transmembrane</keyword>
<evidence type="ECO:0000313" key="2">
    <source>
        <dbReference type="EMBL" id="KYK55625.1"/>
    </source>
</evidence>
<protein>
    <submittedName>
        <fullName evidence="2">Uncharacterized protein</fullName>
    </submittedName>
</protein>
<dbReference type="Proteomes" id="UP000076580">
    <property type="component" value="Chromosome 03"/>
</dbReference>
<keyword evidence="1" id="KW-1133">Transmembrane helix</keyword>
<proteinExistence type="predicted"/>
<gene>
    <name evidence="2" type="ORF">DCS_07588</name>
</gene>
<dbReference type="PANTHER" id="PTHR13132:SF29">
    <property type="entry name" value="ALPHA-(1,6)-FUCOSYLTRANSFERASE"/>
    <property type="match status" value="1"/>
</dbReference>
<keyword evidence="1" id="KW-0472">Membrane</keyword>
<comment type="caution">
    <text evidence="2">The sequence shown here is derived from an EMBL/GenBank/DDBJ whole genome shotgun (WGS) entry which is preliminary data.</text>
</comment>
<evidence type="ECO:0000256" key="1">
    <source>
        <dbReference type="SAM" id="Phobius"/>
    </source>
</evidence>
<evidence type="ECO:0000313" key="3">
    <source>
        <dbReference type="Proteomes" id="UP000076580"/>
    </source>
</evidence>
<keyword evidence="3" id="KW-1185">Reference proteome</keyword>
<feature type="transmembrane region" description="Helical" evidence="1">
    <location>
        <begin position="87"/>
        <end position="107"/>
    </location>
</feature>
<dbReference type="PANTHER" id="PTHR13132">
    <property type="entry name" value="ALPHA- 1,6 -FUCOSYLTRANSFERASE"/>
    <property type="match status" value="1"/>
</dbReference>
<reference evidence="2 3" key="1">
    <citation type="journal article" date="2016" name="Sci. Rep.">
        <title>Insights into Adaptations to a Near-Obligate Nematode Endoparasitic Lifestyle from the Finished Genome of Drechmeria coniospora.</title>
        <authorList>
            <person name="Zhang L."/>
            <person name="Zhou Z."/>
            <person name="Guo Q."/>
            <person name="Fokkens L."/>
            <person name="Miskei M."/>
            <person name="Pocsi I."/>
            <person name="Zhang W."/>
            <person name="Chen M."/>
            <person name="Wang L."/>
            <person name="Sun Y."/>
            <person name="Donzelli B.G."/>
            <person name="Gibson D.M."/>
            <person name="Nelson D.R."/>
            <person name="Luo J.G."/>
            <person name="Rep M."/>
            <person name="Liu H."/>
            <person name="Yang S."/>
            <person name="Wang J."/>
            <person name="Krasnoff S.B."/>
            <person name="Xu Y."/>
            <person name="Molnar I."/>
            <person name="Lin M."/>
        </authorList>
    </citation>
    <scope>NUCLEOTIDE SEQUENCE [LARGE SCALE GENOMIC DNA]</scope>
    <source>
        <strain evidence="2 3">ARSEF 6962</strain>
    </source>
</reference>
<dbReference type="RefSeq" id="XP_040654977.1">
    <property type="nucleotide sequence ID" value="XM_040804873.1"/>
</dbReference>
<dbReference type="AlphaFoldDB" id="A0A151GEW1"/>
<dbReference type="GeneID" id="63720231"/>
<dbReference type="GO" id="GO:0006487">
    <property type="term" value="P:protein N-linked glycosylation"/>
    <property type="evidence" value="ECO:0007669"/>
    <property type="project" value="TreeGrafter"/>
</dbReference>
<dbReference type="EMBL" id="LAYC01000003">
    <property type="protein sequence ID" value="KYK55625.1"/>
    <property type="molecule type" value="Genomic_DNA"/>
</dbReference>
<name>A0A151GEW1_DRECN</name>
<sequence length="616" mass="67634">MAARLDFGPKSGRQKVVVAPPKINLRRAASYTNQERAGPLSSTSSRFNFNHLLFSPPPSPSLPSLVSRPKRSSSPIFTTRPRRLLRLLLYLFAAVAVFYAAASAFRIRNVPPVVVSSSAASSLPTVGRDLLPDFPTPVVISDSWKRWKWTLSIPHEHEFPLSMQEYAGMSGRCREVSMQARARSRDAPLSNQMTLADGSPDDRFVDVEEAERTGLLPAPAEGRPPKRSGHFVGLDWEAMAGAPVCRSSLTYVLESPDAGLGAALMASWILYALAEEHGRAFFLDDSRWAYGAYEGIFQPPPAPRCRPPPRHHMLPCPTQARHLVVSSVAAHEAIAALVAKRRRKAVVGGAGGERHLLELARTGYLALFHLVPEDEGYVRKRVVELERKADLAGPRPRRAPIIGLHIRRGDRHPIEYQYRDTYIPAEIFINRARGLAERHLNDTAVDGAPVEPVLVVASDDPMVLKGDGFSDALQAQQRIRLATGDAAEAPKAAKPDPHVLHRFVDAAEGWEGGFFASMFWNLGADRRNNAAATPAPGDMSAPSSPASEQTLKLRSFIGRAYVMDLAVLARSSDHVVCAVSAMGCRLLAVMMGWERGMEQGRWVNVDGRYPWNGLGW</sequence>
<organism evidence="2 3">
    <name type="scientific">Drechmeria coniospora</name>
    <name type="common">Nematophagous fungus</name>
    <name type="synonym">Meria coniospora</name>
    <dbReference type="NCBI Taxonomy" id="98403"/>
    <lineage>
        <taxon>Eukaryota</taxon>
        <taxon>Fungi</taxon>
        <taxon>Dikarya</taxon>
        <taxon>Ascomycota</taxon>
        <taxon>Pezizomycotina</taxon>
        <taxon>Sordariomycetes</taxon>
        <taxon>Hypocreomycetidae</taxon>
        <taxon>Hypocreales</taxon>
        <taxon>Ophiocordycipitaceae</taxon>
        <taxon>Drechmeria</taxon>
    </lineage>
</organism>